<dbReference type="AlphaFoldDB" id="A0A2P7QJV5"/>
<keyword evidence="2" id="KW-1185">Reference proteome</keyword>
<proteinExistence type="predicted"/>
<accession>A0A2P7QJV5</accession>
<protein>
    <submittedName>
        <fullName evidence="1">Uncharacterized protein</fullName>
    </submittedName>
</protein>
<name>A0A2P7QJV5_9GAMM</name>
<dbReference type="RefSeq" id="WP_106454362.1">
    <property type="nucleotide sequence ID" value="NZ_PXYH01000023.1"/>
</dbReference>
<organism evidence="1 2">
    <name type="scientific">Zobellella taiwanensis</name>
    <dbReference type="NCBI Taxonomy" id="347535"/>
    <lineage>
        <taxon>Bacteria</taxon>
        <taxon>Pseudomonadati</taxon>
        <taxon>Pseudomonadota</taxon>
        <taxon>Gammaproteobacteria</taxon>
        <taxon>Aeromonadales</taxon>
        <taxon>Aeromonadaceae</taxon>
        <taxon>Zobellella</taxon>
    </lineage>
</organism>
<dbReference type="EMBL" id="PXYH01000023">
    <property type="protein sequence ID" value="PSJ38223.1"/>
    <property type="molecule type" value="Genomic_DNA"/>
</dbReference>
<evidence type="ECO:0000313" key="1">
    <source>
        <dbReference type="EMBL" id="PSJ38223.1"/>
    </source>
</evidence>
<gene>
    <name evidence="1" type="ORF">C7I36_14245</name>
</gene>
<reference evidence="1 2" key="1">
    <citation type="submission" date="2018-03" db="EMBL/GenBank/DDBJ databases">
        <title>The draft genome of Zobellella taiwanensis JCM 13381.</title>
        <authorList>
            <person name="Liu L."/>
            <person name="Li L."/>
            <person name="Wang T."/>
            <person name="Zhang X."/>
            <person name="Liang L."/>
        </authorList>
    </citation>
    <scope>NUCLEOTIDE SEQUENCE [LARGE SCALE GENOMIC DNA]</scope>
    <source>
        <strain evidence="1 2">JCM 13381</strain>
    </source>
</reference>
<comment type="caution">
    <text evidence="1">The sequence shown here is derived from an EMBL/GenBank/DDBJ whole genome shotgun (WGS) entry which is preliminary data.</text>
</comment>
<dbReference type="Proteomes" id="UP000242181">
    <property type="component" value="Unassembled WGS sequence"/>
</dbReference>
<evidence type="ECO:0000313" key="2">
    <source>
        <dbReference type="Proteomes" id="UP000242181"/>
    </source>
</evidence>
<dbReference type="OrthoDB" id="9066681at2"/>
<sequence>MSEYQYYEFAALDQPLSARQQAELRARSSRATITSGSFINEYHWGDLKGDPLEWMHRYFDAHLYSANWGHCLLMLKLPTDALDQAMLDACLQPSAEHGQSDTFESSVTGRHCVLTWSFNDEAGESERFWRQDDGPDWLSRLLPLRQELLRGDVRPLYLGWLARLSAGELGDGDLEPPLPPGLATLTPAQQALADFLEIDPDWLQAAAAASPAEPGQEEPEYDLWLEQQPLPELRATARLLLEGRGLEAERGLRRRFLDWQRGRRPRTSSAPRRTLAQIATGYASARERRLERERLVQAELEARHLAEHRARLAALAADPERIWQEMDTQLKRGSGVGYDQALNLARALAEALRHAGREEDFKQGLAELQRHHGKRPAWITRLRQAGLLG</sequence>